<reference evidence="2" key="1">
    <citation type="submission" date="2021-01" db="EMBL/GenBank/DDBJ databases">
        <authorList>
            <person name="Corre E."/>
            <person name="Pelletier E."/>
            <person name="Niang G."/>
            <person name="Scheremetjew M."/>
            <person name="Finn R."/>
            <person name="Kale V."/>
            <person name="Holt S."/>
            <person name="Cochrane G."/>
            <person name="Meng A."/>
            <person name="Brown T."/>
            <person name="Cohen L."/>
        </authorList>
    </citation>
    <scope>NUCLEOTIDE SEQUENCE</scope>
    <source>
        <strain evidence="2">CCMP443</strain>
    </source>
</reference>
<feature type="region of interest" description="Disordered" evidence="1">
    <location>
        <begin position="195"/>
        <end position="219"/>
    </location>
</feature>
<protein>
    <submittedName>
        <fullName evidence="2">Uncharacterized protein</fullName>
    </submittedName>
</protein>
<sequence>MAAREVQGRVALLAMPPSATHTSSSHHPRQESAAASSRDLDAYFKRQAVLAAGRVPVHRHVKGKVVIERDDDNTYHLASQGRGGLPNVRYSGKKAASDLSHYFAMPGGGSTKPARVGFETAKQSSAELDAYFHNMGTGLKNGLRAKSKQQHLAAIGVGAETDNAGEVTKAQGIDKDGEYFATPIPPAQKHIDEANQAGNEQKIDGYTNVPTISVPKPPE</sequence>
<feature type="compositionally biased region" description="Low complexity" evidence="1">
    <location>
        <begin position="16"/>
        <end position="25"/>
    </location>
</feature>
<organism evidence="2">
    <name type="scientific">Hemiselmis tepida</name>
    <dbReference type="NCBI Taxonomy" id="464990"/>
    <lineage>
        <taxon>Eukaryota</taxon>
        <taxon>Cryptophyceae</taxon>
        <taxon>Cryptomonadales</taxon>
        <taxon>Hemiselmidaceae</taxon>
        <taxon>Hemiselmis</taxon>
    </lineage>
</organism>
<dbReference type="AlphaFoldDB" id="A0A7S0W4P1"/>
<name>A0A7S0W4P1_9CRYP</name>
<dbReference type="EMBL" id="HBFN01028353">
    <property type="protein sequence ID" value="CAD8802685.1"/>
    <property type="molecule type" value="Transcribed_RNA"/>
</dbReference>
<evidence type="ECO:0000256" key="1">
    <source>
        <dbReference type="SAM" id="MobiDB-lite"/>
    </source>
</evidence>
<accession>A0A7S0W4P1</accession>
<evidence type="ECO:0000313" key="2">
    <source>
        <dbReference type="EMBL" id="CAD8802685.1"/>
    </source>
</evidence>
<feature type="region of interest" description="Disordered" evidence="1">
    <location>
        <begin position="14"/>
        <end position="37"/>
    </location>
</feature>
<gene>
    <name evidence="2" type="ORF">HTEP1355_LOCUS16363</name>
</gene>
<proteinExistence type="predicted"/>